<keyword evidence="5" id="KW-0175">Coiled coil</keyword>
<evidence type="ECO:0000259" key="6">
    <source>
        <dbReference type="PROSITE" id="PS50250"/>
    </source>
</evidence>
<comment type="function">
    <text evidence="1">Acts as a regulatory subunit of the 26S proteasome which is involved in the ATP-dependent degradation of ubiquitinated proteins.</text>
</comment>
<dbReference type="InterPro" id="IPR019585">
    <property type="entry name" value="Rpn7/CSN1"/>
</dbReference>
<feature type="coiled-coil region" evidence="5">
    <location>
        <begin position="67"/>
        <end position="101"/>
    </location>
</feature>
<dbReference type="Proteomes" id="UP001189122">
    <property type="component" value="Unassembled WGS sequence"/>
</dbReference>
<dbReference type="EMBL" id="LR743596">
    <property type="protein sequence ID" value="CAA2625748.1"/>
    <property type="molecule type" value="Genomic_DNA"/>
</dbReference>
<evidence type="ECO:0000256" key="3">
    <source>
        <dbReference type="ARBA" id="ARBA00022942"/>
    </source>
</evidence>
<dbReference type="PANTHER" id="PTHR14145:SF1">
    <property type="entry name" value="26S PROTEASOME NON-ATPASE REGULATORY SUBUNIT 6"/>
    <property type="match status" value="1"/>
</dbReference>
<keyword evidence="3" id="KW-0647">Proteasome</keyword>
<dbReference type="PANTHER" id="PTHR14145">
    <property type="entry name" value="26S PROTESOME SUBUNIT 6"/>
    <property type="match status" value="1"/>
</dbReference>
<proteinExistence type="inferred from homology"/>
<dbReference type="SMART" id="SM00088">
    <property type="entry name" value="PINT"/>
    <property type="match status" value="1"/>
</dbReference>
<evidence type="ECO:0000256" key="4">
    <source>
        <dbReference type="ARBA" id="ARBA00075096"/>
    </source>
</evidence>
<evidence type="ECO:0000256" key="2">
    <source>
        <dbReference type="ARBA" id="ARBA00005717"/>
    </source>
</evidence>
<dbReference type="GO" id="GO:0043161">
    <property type="term" value="P:proteasome-mediated ubiquitin-dependent protein catabolic process"/>
    <property type="evidence" value="ECO:0007669"/>
    <property type="project" value="TreeGrafter"/>
</dbReference>
<reference evidence="7 8" key="1">
    <citation type="submission" date="2019-12" db="EMBL/GenBank/DDBJ databases">
        <authorList>
            <person name="Scholz U."/>
            <person name="Mascher M."/>
            <person name="Fiebig A."/>
        </authorList>
    </citation>
    <scope>NUCLEOTIDE SEQUENCE</scope>
</reference>
<dbReference type="Gene3D" id="1.25.40.570">
    <property type="match status" value="1"/>
</dbReference>
<dbReference type="GO" id="GO:0000502">
    <property type="term" value="C:proteasome complex"/>
    <property type="evidence" value="ECO:0007669"/>
    <property type="project" value="UniProtKB-KW"/>
</dbReference>
<organism evidence="7">
    <name type="scientific">Spirodela intermedia</name>
    <name type="common">Intermediate duckweed</name>
    <dbReference type="NCBI Taxonomy" id="51605"/>
    <lineage>
        <taxon>Eukaryota</taxon>
        <taxon>Viridiplantae</taxon>
        <taxon>Streptophyta</taxon>
        <taxon>Embryophyta</taxon>
        <taxon>Tracheophyta</taxon>
        <taxon>Spermatophyta</taxon>
        <taxon>Magnoliopsida</taxon>
        <taxon>Liliopsida</taxon>
        <taxon>Araceae</taxon>
        <taxon>Lemnoideae</taxon>
        <taxon>Spirodela</taxon>
    </lineage>
</organism>
<dbReference type="Pfam" id="PF01399">
    <property type="entry name" value="PCI"/>
    <property type="match status" value="1"/>
</dbReference>
<dbReference type="InterPro" id="IPR049549">
    <property type="entry name" value="RPN7_PSMD6_C"/>
</dbReference>
<sequence length="366" mass="42173">METQDGDQQEQQPLLTLAHKLFLLTHPDVEDIEKVRLREEALTFIKADDMASLYESLAAKSVLPLDAEVLESMRRRIDEEIKKLDEKIADAEENLGESEVREAHLAKSLFFIKIGDKDKALEQLKVTESKTVAVGQKMDLVFYSLQHGFFYMDFDLISKCIDKAKNLFEEGGDWERKNRLKVNFKKAADLFLDSISTFTTYELFPYDTFIFYTVLASVISLDRVSLKQKVVDAPEILAVIGKIPHLAEFLNSLHGCQYKSFFSAFSGLTKQIKLDRYLQPHFRYYMREVRTVVYSQFLESYKSVTMEAMARAFGVSVDFIDLELSRFIAAGKLHCKIDKNALYQATIKQGDFLLNRIQKLSRVIDM</sequence>
<keyword evidence="8" id="KW-1185">Reference proteome</keyword>
<dbReference type="AlphaFoldDB" id="A0A7I8J4W3"/>
<comment type="similarity">
    <text evidence="2">Belongs to the proteasome subunit S10 family.</text>
</comment>
<evidence type="ECO:0000256" key="5">
    <source>
        <dbReference type="SAM" id="Coils"/>
    </source>
</evidence>
<gene>
    <name evidence="7" type="ORF">SI7747_09011483</name>
</gene>
<dbReference type="InterPro" id="IPR045135">
    <property type="entry name" value="Rpn7_N"/>
</dbReference>
<dbReference type="Pfam" id="PF21154">
    <property type="entry name" value="RPN7_PSMD6_C"/>
    <property type="match status" value="1"/>
</dbReference>
<dbReference type="FunFam" id="1.25.40.570:FF:000005">
    <property type="entry name" value="26S proteasome regulatory subunit N7"/>
    <property type="match status" value="1"/>
</dbReference>
<dbReference type="InterPro" id="IPR036390">
    <property type="entry name" value="WH_DNA-bd_sf"/>
</dbReference>
<protein>
    <recommendedName>
        <fullName evidence="4">26S proteasome regulatory subunit RPN7</fullName>
    </recommendedName>
</protein>
<evidence type="ECO:0000313" key="8">
    <source>
        <dbReference type="Proteomes" id="UP001189122"/>
    </source>
</evidence>
<accession>A0A7I8J4W3</accession>
<evidence type="ECO:0000313" key="7">
    <source>
        <dbReference type="EMBL" id="CAA2625748.1"/>
    </source>
</evidence>
<dbReference type="EMBL" id="CACRZD030000009">
    <property type="protein sequence ID" value="CAA6665094.1"/>
    <property type="molecule type" value="Genomic_DNA"/>
</dbReference>
<feature type="domain" description="PCI" evidence="6">
    <location>
        <begin position="183"/>
        <end position="351"/>
    </location>
</feature>
<dbReference type="PROSITE" id="PS50250">
    <property type="entry name" value="PCI"/>
    <property type="match status" value="1"/>
</dbReference>
<evidence type="ECO:0000256" key="1">
    <source>
        <dbReference type="ARBA" id="ARBA00002187"/>
    </source>
</evidence>
<dbReference type="InterPro" id="IPR000717">
    <property type="entry name" value="PCI_dom"/>
</dbReference>
<name>A0A7I8J4W3_SPIIN</name>
<dbReference type="Pfam" id="PF10602">
    <property type="entry name" value="RPN7"/>
    <property type="match status" value="1"/>
</dbReference>
<dbReference type="SUPFAM" id="SSF46785">
    <property type="entry name" value="Winged helix' DNA-binding domain"/>
    <property type="match status" value="1"/>
</dbReference>